<reference evidence="4" key="1">
    <citation type="submission" date="2016-06" db="UniProtKB">
        <authorList>
            <consortium name="WormBaseParasite"/>
        </authorList>
    </citation>
    <scope>IDENTIFICATION</scope>
</reference>
<keyword evidence="3" id="KW-1185">Reference proteome</keyword>
<feature type="compositionally biased region" description="Basic and acidic residues" evidence="1">
    <location>
        <begin position="137"/>
        <end position="157"/>
    </location>
</feature>
<dbReference type="EMBL" id="UYSU01038691">
    <property type="protein sequence ID" value="VDM00534.1"/>
    <property type="molecule type" value="Genomic_DNA"/>
</dbReference>
<reference evidence="2 3" key="2">
    <citation type="submission" date="2018-11" db="EMBL/GenBank/DDBJ databases">
        <authorList>
            <consortium name="Pathogen Informatics"/>
        </authorList>
    </citation>
    <scope>NUCLEOTIDE SEQUENCE [LARGE SCALE GENOMIC DNA]</scope>
    <source>
        <strain evidence="2 3">NST_G2</strain>
    </source>
</reference>
<gene>
    <name evidence="2" type="ORF">SSLN_LOCUS14148</name>
</gene>
<proteinExistence type="predicted"/>
<evidence type="ECO:0000256" key="1">
    <source>
        <dbReference type="SAM" id="MobiDB-lite"/>
    </source>
</evidence>
<evidence type="ECO:0000313" key="2">
    <source>
        <dbReference type="EMBL" id="VDM00534.1"/>
    </source>
</evidence>
<dbReference type="WBParaSite" id="SSLN_0001468601-mRNA-1">
    <property type="protein sequence ID" value="SSLN_0001468601-mRNA-1"/>
    <property type="gene ID" value="SSLN_0001468601"/>
</dbReference>
<accession>A0A183TCF0</accession>
<dbReference type="AlphaFoldDB" id="A0A183TCF0"/>
<evidence type="ECO:0000313" key="3">
    <source>
        <dbReference type="Proteomes" id="UP000275846"/>
    </source>
</evidence>
<organism evidence="4">
    <name type="scientific">Schistocephalus solidus</name>
    <name type="common">Tapeworm</name>
    <dbReference type="NCBI Taxonomy" id="70667"/>
    <lineage>
        <taxon>Eukaryota</taxon>
        <taxon>Metazoa</taxon>
        <taxon>Spiralia</taxon>
        <taxon>Lophotrochozoa</taxon>
        <taxon>Platyhelminthes</taxon>
        <taxon>Cestoda</taxon>
        <taxon>Eucestoda</taxon>
        <taxon>Diphyllobothriidea</taxon>
        <taxon>Diphyllobothriidae</taxon>
        <taxon>Schistocephalus</taxon>
    </lineage>
</organism>
<feature type="region of interest" description="Disordered" evidence="1">
    <location>
        <begin position="137"/>
        <end position="166"/>
    </location>
</feature>
<sequence length="225" mass="25652">MWLRLQARRRSQSKRSPGKLNTALLNVPAHHLHFNNELTNRLVSLPVTDEDASVENRWYQLRDTVQSTALDVLGHAHLQHQDWFDYNDSAINAQLVEKNQLHKAYVDRPTTANKTGFYRREGHVNAPSVAALAAERACSHPEARSTGRAGDKGDPRCRPRNRSTTSNELANRLANLTVADMDIYVENSWCQLRDTIQSPALNVLGCAHRQNQDWFDYKDSLRRTS</sequence>
<dbReference type="Proteomes" id="UP000275846">
    <property type="component" value="Unassembled WGS sequence"/>
</dbReference>
<name>A0A183TCF0_SCHSO</name>
<evidence type="ECO:0000313" key="4">
    <source>
        <dbReference type="WBParaSite" id="SSLN_0001468601-mRNA-1"/>
    </source>
</evidence>
<protein>
    <submittedName>
        <fullName evidence="2 4">Uncharacterized protein</fullName>
    </submittedName>
</protein>